<dbReference type="STRING" id="1173701.A0A066X206"/>
<dbReference type="GO" id="GO:0005789">
    <property type="term" value="C:endoplasmic reticulum membrane"/>
    <property type="evidence" value="ECO:0007669"/>
    <property type="project" value="UniProtKB-SubCell"/>
</dbReference>
<dbReference type="InterPro" id="IPR045759">
    <property type="entry name" value="Ap4A_phos1/2_N"/>
</dbReference>
<accession>A0A066X206</accession>
<feature type="region of interest" description="Disordered" evidence="7">
    <location>
        <begin position="416"/>
        <end position="437"/>
    </location>
</feature>
<dbReference type="EMBL" id="JMSE01001394">
    <property type="protein sequence ID" value="KDN61674.1"/>
    <property type="molecule type" value="Genomic_DNA"/>
</dbReference>
<dbReference type="Pfam" id="PF19327">
    <property type="entry name" value="Ap4A_phos_N"/>
    <property type="match status" value="1"/>
</dbReference>
<keyword evidence="3 6" id="KW-0256">Endoplasmic reticulum</keyword>
<feature type="active site" evidence="6">
    <location>
        <position position="292"/>
    </location>
</feature>
<comment type="caution">
    <text evidence="11">The sequence shown here is derived from an EMBL/GenBank/DDBJ whole genome shotgun (WGS) entry which is preliminary data.</text>
</comment>
<evidence type="ECO:0000256" key="5">
    <source>
        <dbReference type="ARBA" id="ARBA00023136"/>
    </source>
</evidence>
<dbReference type="InterPro" id="IPR043171">
    <property type="entry name" value="Ap4A_phos1/2-like"/>
</dbReference>
<dbReference type="SUPFAM" id="SSF54197">
    <property type="entry name" value="HIT-like"/>
    <property type="match status" value="1"/>
</dbReference>
<dbReference type="InterPro" id="IPR046400">
    <property type="entry name" value="SCS3"/>
</dbReference>
<dbReference type="GO" id="GO:0008654">
    <property type="term" value="P:phospholipid biosynthetic process"/>
    <property type="evidence" value="ECO:0007669"/>
    <property type="project" value="UniProtKB-KW"/>
</dbReference>
<dbReference type="InterPro" id="IPR036265">
    <property type="entry name" value="HIT-like_sf"/>
</dbReference>
<evidence type="ECO:0000256" key="2">
    <source>
        <dbReference type="ARBA" id="ARBA00022692"/>
    </source>
</evidence>
<evidence type="ECO:0000313" key="12">
    <source>
        <dbReference type="Proteomes" id="UP000027238"/>
    </source>
</evidence>
<keyword evidence="12" id="KW-1185">Reference proteome</keyword>
<sequence>MDSPPAANLRSRTKRALDDLNGATTSPPLPPLKTTRHSPYLPTPTETIVLASFPVILFFGTVFSLLSPDVRASHYDASTQAHSAATAPSYFARKSNLFNIIFVKRGWFWITAAFFAFLLTHPGTKNATVRLQATLRWVLVTTWWFFVTQWFFGPAIIDRSFRWTGGKCELVENKVEMGEGDAKEFFTAVACKASGGRWSGGHDISGHVFLLFLGTGFLLSEVGWVVMRWRGLSREERSVVMTDGAVKIATVEAQGLRGEPVPGDALGWGGKFAAAIIGLSSWMLLMTAIYFHTWFEKVTGLVTATVALYGVYVLPRSCPEANVREYDLILKHLSSFASTQLLQHRNTTAVNRKPTKYSHGGPTMSPIKAPANLPELVRAAFSEARSNGDLTYYATQVTVLHANSIPFQLRFSPALANKPSAPRPKSDEPRKHFDPFESPEKGPLFIVDLPDSGHNLVLNKFAIVPEHFILATKEFKQQTHLLEPRDLAATYACIEAYRQYAHRNEGGDGELYAFFNSGPHSGASQPHRHIQLLPVARMRDGLPEDSRWDVLAKQLASSDTPGVPFSTFADKINPCMTPEELHSTYLSLVNSAIEAVTAHIGTIEDPCDGHAPISYNLAMTSDRLVVLPRLADGATITQGGTLVGKLSLNGTVLAGTALVKNEAEWDALKAKNDGGQLLEVLSKIGVPVDVGHGRKL</sequence>
<dbReference type="OrthoDB" id="10267950at2759"/>
<feature type="compositionally biased region" description="Basic and acidic residues" evidence="7">
    <location>
        <begin position="424"/>
        <end position="437"/>
    </location>
</feature>
<dbReference type="eggNOG" id="KOG3750">
    <property type="taxonomic scope" value="Eukaryota"/>
</dbReference>
<dbReference type="EC" id="3.6.1.-" evidence="6"/>
<dbReference type="PANTHER" id="PTHR38420">
    <property type="entry name" value="AP-4-A PHOSPHORYLASE II"/>
    <property type="match status" value="1"/>
</dbReference>
<comment type="subcellular location">
    <subcellularLocation>
        <location evidence="1 6">Endoplasmic reticulum membrane</location>
        <topology evidence="1 6">Multi-pass membrane protein</topology>
    </subcellularLocation>
</comment>
<reference evidence="12" key="1">
    <citation type="journal article" date="2014" name="Genome Announc.">
        <title>Draft genome sequence of Colletotrichum sublineola, a destructive pathogen of cultivated sorghum.</title>
        <authorList>
            <person name="Baroncelli R."/>
            <person name="Sanz-Martin J.M."/>
            <person name="Rech G.E."/>
            <person name="Sukno S.A."/>
            <person name="Thon M.R."/>
        </authorList>
    </citation>
    <scope>NUCLEOTIDE SEQUENCE [LARGE SCALE GENOMIC DNA]</scope>
    <source>
        <strain evidence="12">TX430BB</strain>
    </source>
</reference>
<dbReference type="AlphaFoldDB" id="A0A066X206"/>
<dbReference type="Pfam" id="PF10261">
    <property type="entry name" value="FIT"/>
    <property type="match status" value="1"/>
</dbReference>
<proteinExistence type="inferred from homology"/>
<name>A0A066X206_COLSU</name>
<evidence type="ECO:0000256" key="8">
    <source>
        <dbReference type="SAM" id="Phobius"/>
    </source>
</evidence>
<dbReference type="InterPro" id="IPR019388">
    <property type="entry name" value="FIT"/>
</dbReference>
<keyword evidence="6" id="KW-0378">Hydrolase</keyword>
<comment type="catalytic activity">
    <reaction evidence="6">
        <text>an acyl-CoA + H2O = an acyl-4'-phosphopantetheine + adenosine 3',5'-bisphosphate + 2 H(+)</text>
        <dbReference type="Rhea" id="RHEA:50044"/>
        <dbReference type="ChEBI" id="CHEBI:15377"/>
        <dbReference type="ChEBI" id="CHEBI:15378"/>
        <dbReference type="ChEBI" id="CHEBI:58342"/>
        <dbReference type="ChEBI" id="CHEBI:58343"/>
        <dbReference type="ChEBI" id="CHEBI:132023"/>
    </reaction>
</comment>
<dbReference type="GO" id="GO:0140042">
    <property type="term" value="P:lipid droplet formation"/>
    <property type="evidence" value="ECO:0007669"/>
    <property type="project" value="UniProtKB-UniRule"/>
</dbReference>
<evidence type="ECO:0000256" key="3">
    <source>
        <dbReference type="ARBA" id="ARBA00022824"/>
    </source>
</evidence>
<dbReference type="PANTHER" id="PTHR38420:SF3">
    <property type="entry name" value="5',5'''-P-1,P-4-TETRAPHOSPHATE PHOSPHORYLASE 2"/>
    <property type="match status" value="1"/>
</dbReference>
<protein>
    <recommendedName>
        <fullName evidence="6">Acyl-coenzyme A diphosphatase SCS3</fullName>
        <ecNumber evidence="6">3.6.1.-</ecNumber>
    </recommendedName>
    <alternativeName>
        <fullName evidence="6">FIT family protein SCS3</fullName>
    </alternativeName>
</protein>
<feature type="active site" evidence="6">
    <location>
        <position position="207"/>
    </location>
</feature>
<gene>
    <name evidence="6" type="primary">SCS3</name>
    <name evidence="6" type="synonym">FIT2B</name>
    <name evidence="11" type="ORF">CSUB01_06954</name>
</gene>
<evidence type="ECO:0000259" key="10">
    <source>
        <dbReference type="Pfam" id="PF19327"/>
    </source>
</evidence>
<evidence type="ECO:0000259" key="9">
    <source>
        <dbReference type="Pfam" id="PF09830"/>
    </source>
</evidence>
<keyword evidence="2 6" id="KW-0812">Transmembrane</keyword>
<comment type="catalytic activity">
    <reaction evidence="6">
        <text>(9Z)-octadecenoyl-CoA + H2O = S-(9Z-octadecenoyl)-4'-phosphopantetheine + adenosine 3',5'-bisphosphate + 2 H(+)</text>
        <dbReference type="Rhea" id="RHEA:65564"/>
        <dbReference type="ChEBI" id="CHEBI:15377"/>
        <dbReference type="ChEBI" id="CHEBI:15378"/>
        <dbReference type="ChEBI" id="CHEBI:57387"/>
        <dbReference type="ChEBI" id="CHEBI:58343"/>
        <dbReference type="ChEBI" id="CHEBI:156553"/>
    </reaction>
</comment>
<feature type="region of interest" description="Disordered" evidence="7">
    <location>
        <begin position="1"/>
        <end position="37"/>
    </location>
</feature>
<comment type="catalytic activity">
    <reaction evidence="6">
        <text>(5Z,8Z,11Z,14Z)-eicosatetraenoyl-CoA + H2O = S-(5Z,8Z,11Z,14Z-eicosatetraenoyl)-4'-phosphopantetheine + adenosine 3',5'-bisphosphate + 2 H(+)</text>
        <dbReference type="Rhea" id="RHEA:65568"/>
        <dbReference type="ChEBI" id="CHEBI:15377"/>
        <dbReference type="ChEBI" id="CHEBI:15378"/>
        <dbReference type="ChEBI" id="CHEBI:57368"/>
        <dbReference type="ChEBI" id="CHEBI:58343"/>
        <dbReference type="ChEBI" id="CHEBI:156554"/>
    </reaction>
</comment>
<dbReference type="HAMAP" id="MF_03231">
    <property type="entry name" value="SCS3"/>
    <property type="match status" value="1"/>
</dbReference>
<evidence type="ECO:0000313" key="11">
    <source>
        <dbReference type="EMBL" id="KDN61674.1"/>
    </source>
</evidence>
<dbReference type="OMA" id="CISAYHE"/>
<feature type="domain" description="ATP adenylyltransferase C-terminal" evidence="9">
    <location>
        <begin position="562"/>
        <end position="687"/>
    </location>
</feature>
<comment type="catalytic activity">
    <reaction evidence="6">
        <text>hexadecanoyl-CoA + H2O = S-hexadecanoyl-4'-phosphopantetheine + adenosine 3',5'-bisphosphate + 2 H(+)</text>
        <dbReference type="Rhea" id="RHEA:50032"/>
        <dbReference type="ChEBI" id="CHEBI:15377"/>
        <dbReference type="ChEBI" id="CHEBI:15378"/>
        <dbReference type="ChEBI" id="CHEBI:57379"/>
        <dbReference type="ChEBI" id="CHEBI:58343"/>
        <dbReference type="ChEBI" id="CHEBI:132018"/>
    </reaction>
</comment>
<dbReference type="GO" id="GO:0003877">
    <property type="term" value="F:ATP:ADP adenylyltransferase activity"/>
    <property type="evidence" value="ECO:0007669"/>
    <property type="project" value="InterPro"/>
</dbReference>
<dbReference type="InterPro" id="IPR019200">
    <property type="entry name" value="ATP_adenylylTrfase_C"/>
</dbReference>
<feature type="transmembrane region" description="Helical" evidence="8">
    <location>
        <begin position="48"/>
        <end position="66"/>
    </location>
</feature>
<feature type="domain" description="Ap4A phosphorylase 1/2 N-terminal" evidence="10">
    <location>
        <begin position="369"/>
        <end position="538"/>
    </location>
</feature>
<dbReference type="GO" id="GO:0010945">
    <property type="term" value="F:coenzyme A diphosphatase activity"/>
    <property type="evidence" value="ECO:0007669"/>
    <property type="project" value="InterPro"/>
</dbReference>
<feature type="transmembrane region" description="Helical" evidence="8">
    <location>
        <begin position="272"/>
        <end position="291"/>
    </location>
</feature>
<comment type="similarity">
    <text evidence="6">Belongs to the FIT family. Fungal FIT2B/SCS3 subfamily.</text>
</comment>
<dbReference type="Gene3D" id="3.30.428.70">
    <property type="match status" value="1"/>
</dbReference>
<evidence type="ECO:0000256" key="6">
    <source>
        <dbReference type="HAMAP-Rule" id="MF_03231"/>
    </source>
</evidence>
<organism evidence="11 12">
    <name type="scientific">Colletotrichum sublineola</name>
    <name type="common">Sorghum anthracnose fungus</name>
    <dbReference type="NCBI Taxonomy" id="1173701"/>
    <lineage>
        <taxon>Eukaryota</taxon>
        <taxon>Fungi</taxon>
        <taxon>Dikarya</taxon>
        <taxon>Ascomycota</taxon>
        <taxon>Pezizomycotina</taxon>
        <taxon>Sordariomycetes</taxon>
        <taxon>Hypocreomycetidae</taxon>
        <taxon>Glomerellales</taxon>
        <taxon>Glomerellaceae</taxon>
        <taxon>Colletotrichum</taxon>
        <taxon>Colletotrichum graminicola species complex</taxon>
    </lineage>
</organism>
<dbReference type="GO" id="GO:0009117">
    <property type="term" value="P:nucleotide metabolic process"/>
    <property type="evidence" value="ECO:0007669"/>
    <property type="project" value="InterPro"/>
</dbReference>
<dbReference type="InterPro" id="IPR009163">
    <property type="entry name" value="Ap4A_phos1/2"/>
</dbReference>
<dbReference type="HOGENOM" id="CLU_395872_0_0_1"/>
<evidence type="ECO:0000256" key="7">
    <source>
        <dbReference type="SAM" id="MobiDB-lite"/>
    </source>
</evidence>
<keyword evidence="5 6" id="KW-0472">Membrane</keyword>
<feature type="transmembrane region" description="Helical" evidence="8">
    <location>
        <begin position="208"/>
        <end position="227"/>
    </location>
</feature>
<keyword evidence="6" id="KW-1208">Phospholipid metabolism</keyword>
<keyword evidence="4 6" id="KW-1133">Transmembrane helix</keyword>
<dbReference type="GO" id="GO:0005524">
    <property type="term" value="F:ATP binding"/>
    <property type="evidence" value="ECO:0007669"/>
    <property type="project" value="InterPro"/>
</dbReference>
<evidence type="ECO:0000256" key="1">
    <source>
        <dbReference type="ARBA" id="ARBA00004477"/>
    </source>
</evidence>
<comment type="function">
    <text evidence="6">Fatty acyl-coenzyme A (CoA) diphosphatase that hydrolyzes fatty acyl-CoA to yield acyl-4'-phosphopantetheine and adenosine 3',5'-bisphosphate. Preferentially hydrolyzes unsaturated long-chain acyl-CoA substrates in the endoplasmic reticulum (ER) lumen. This catalytic activity is required for maintaining ER structure and for lipid droplets (LDs) biogenesis, which are lipid storage organelles involved in maintaining lipid and energy homeostasis. May directly bind to diacylglycerol (DAGs) and triacylglycerol, which is also important for LD biogenesis. May support directional budding of nacent LDs from the ER into the cytosol by reducing DAG levels at sites of LD formation. May play a role in the regulation of cell morphology and cytoskeletal organization. Involved in phospholipid biosynthesis.</text>
</comment>
<keyword evidence="6" id="KW-0444">Lipid biosynthesis</keyword>
<keyword evidence="6" id="KW-0443">Lipid metabolism</keyword>
<keyword evidence="6" id="KW-0594">Phospholipid biosynthesis</keyword>
<evidence type="ECO:0000256" key="4">
    <source>
        <dbReference type="ARBA" id="ARBA00022989"/>
    </source>
</evidence>
<feature type="transmembrane region" description="Helical" evidence="8">
    <location>
        <begin position="137"/>
        <end position="157"/>
    </location>
</feature>
<dbReference type="Proteomes" id="UP000027238">
    <property type="component" value="Unassembled WGS sequence"/>
</dbReference>
<feature type="transmembrane region" description="Helical" evidence="8">
    <location>
        <begin position="97"/>
        <end position="117"/>
    </location>
</feature>
<dbReference type="Pfam" id="PF09830">
    <property type="entry name" value="ATP_transf"/>
    <property type="match status" value="1"/>
</dbReference>